<dbReference type="GO" id="GO:0003723">
    <property type="term" value="F:RNA binding"/>
    <property type="evidence" value="ECO:0007669"/>
    <property type="project" value="TreeGrafter"/>
</dbReference>
<gene>
    <name evidence="4" type="ORF">DSM5745_06481</name>
</gene>
<protein>
    <submittedName>
        <fullName evidence="4">G patch-containing protein 1</fullName>
    </submittedName>
</protein>
<evidence type="ECO:0000259" key="3">
    <source>
        <dbReference type="PROSITE" id="PS50174"/>
    </source>
</evidence>
<reference evidence="4 5" key="1">
    <citation type="journal article" date="2018" name="IMA Fungus">
        <title>IMA Genome-F 9: Draft genome sequence of Annulohypoxylon stygium, Aspergillus mulundensis, Berkeleyomyces basicola (syn. Thielaviopsis basicola), Ceratocystis smalleyi, two Cercospora beticola strains, Coleophoma cylindrospora, Fusarium fracticaudum, Phialophora cf. hyalina, and Morchella septimelata.</title>
        <authorList>
            <person name="Wingfield B.D."/>
            <person name="Bills G.F."/>
            <person name="Dong Y."/>
            <person name="Huang W."/>
            <person name="Nel W.J."/>
            <person name="Swalarsk-Parry B.S."/>
            <person name="Vaghefi N."/>
            <person name="Wilken P.M."/>
            <person name="An Z."/>
            <person name="de Beer Z.W."/>
            <person name="De Vos L."/>
            <person name="Chen L."/>
            <person name="Duong T.A."/>
            <person name="Gao Y."/>
            <person name="Hammerbacher A."/>
            <person name="Kikkert J.R."/>
            <person name="Li Y."/>
            <person name="Li H."/>
            <person name="Li K."/>
            <person name="Li Q."/>
            <person name="Liu X."/>
            <person name="Ma X."/>
            <person name="Naidoo K."/>
            <person name="Pethybridge S.J."/>
            <person name="Sun J."/>
            <person name="Steenkamp E.T."/>
            <person name="van der Nest M.A."/>
            <person name="van Wyk S."/>
            <person name="Wingfield M.J."/>
            <person name="Xiong C."/>
            <person name="Yue Q."/>
            <person name="Zhang X."/>
        </authorList>
    </citation>
    <scope>NUCLEOTIDE SEQUENCE [LARGE SCALE GENOMIC DNA]</scope>
    <source>
        <strain evidence="4 5">DSM 5745</strain>
    </source>
</reference>
<comment type="caution">
    <text evidence="4">The sequence shown here is derived from an EMBL/GenBank/DDBJ whole genome shotgun (WGS) entry which is preliminary data.</text>
</comment>
<accession>A0A3D8RR03</accession>
<dbReference type="GeneID" id="38116851"/>
<evidence type="ECO:0000313" key="5">
    <source>
        <dbReference type="Proteomes" id="UP000256690"/>
    </source>
</evidence>
<organism evidence="4 5">
    <name type="scientific">Aspergillus mulundensis</name>
    <dbReference type="NCBI Taxonomy" id="1810919"/>
    <lineage>
        <taxon>Eukaryota</taxon>
        <taxon>Fungi</taxon>
        <taxon>Dikarya</taxon>
        <taxon>Ascomycota</taxon>
        <taxon>Pezizomycotina</taxon>
        <taxon>Eurotiomycetes</taxon>
        <taxon>Eurotiomycetidae</taxon>
        <taxon>Eurotiales</taxon>
        <taxon>Aspergillaceae</taxon>
        <taxon>Aspergillus</taxon>
        <taxon>Aspergillus subgen. Nidulantes</taxon>
    </lineage>
</organism>
<feature type="region of interest" description="Disordered" evidence="1">
    <location>
        <begin position="930"/>
        <end position="968"/>
    </location>
</feature>
<dbReference type="InterPro" id="IPR032752">
    <property type="entry name" value="DC-UbP/UBTD2_N"/>
</dbReference>
<dbReference type="SUPFAM" id="SSF54236">
    <property type="entry name" value="Ubiquitin-like"/>
    <property type="match status" value="1"/>
</dbReference>
<dbReference type="InterPro" id="IPR011666">
    <property type="entry name" value="DUF1604"/>
</dbReference>
<dbReference type="AlphaFoldDB" id="A0A3D8RR03"/>
<evidence type="ECO:0000313" key="4">
    <source>
        <dbReference type="EMBL" id="RDW76489.1"/>
    </source>
</evidence>
<dbReference type="Pfam" id="PF26093">
    <property type="entry name" value="HTH_TGH"/>
    <property type="match status" value="1"/>
</dbReference>
<dbReference type="PANTHER" id="PTHR13384:SF19">
    <property type="entry name" value="G PATCH DOMAIN-CONTAINING PROTEIN 1"/>
    <property type="match status" value="1"/>
</dbReference>
<feature type="region of interest" description="Disordered" evidence="1">
    <location>
        <begin position="222"/>
        <end position="311"/>
    </location>
</feature>
<proteinExistence type="predicted"/>
<dbReference type="EMBL" id="PVWQ01000007">
    <property type="protein sequence ID" value="RDW76489.1"/>
    <property type="molecule type" value="Genomic_DNA"/>
</dbReference>
<dbReference type="Gene3D" id="1.20.225.20">
    <property type="entry name" value="Ub domain-containing protein, DC-UbP/UBTD2, N-terminal domain"/>
    <property type="match status" value="1"/>
</dbReference>
<dbReference type="Pfam" id="PF01585">
    <property type="entry name" value="G-patch"/>
    <property type="match status" value="1"/>
</dbReference>
<dbReference type="GO" id="GO:0005634">
    <property type="term" value="C:nucleus"/>
    <property type="evidence" value="ECO:0007669"/>
    <property type="project" value="TreeGrafter"/>
</dbReference>
<feature type="compositionally biased region" description="Basic and acidic residues" evidence="1">
    <location>
        <begin position="175"/>
        <end position="191"/>
    </location>
</feature>
<dbReference type="InterPro" id="IPR038169">
    <property type="entry name" value="DC-UbP/UBTD2_N_sf"/>
</dbReference>
<feature type="domain" description="G-patch" evidence="3">
    <location>
        <begin position="149"/>
        <end position="219"/>
    </location>
</feature>
<dbReference type="OrthoDB" id="20507at2759"/>
<dbReference type="GO" id="GO:0006397">
    <property type="term" value="P:mRNA processing"/>
    <property type="evidence" value="ECO:0007669"/>
    <property type="project" value="InterPro"/>
</dbReference>
<feature type="region of interest" description="Disordered" evidence="1">
    <location>
        <begin position="623"/>
        <end position="654"/>
    </location>
</feature>
<dbReference type="RefSeq" id="XP_026602801.1">
    <property type="nucleotide sequence ID" value="XM_026748497.1"/>
</dbReference>
<evidence type="ECO:0000256" key="1">
    <source>
        <dbReference type="SAM" id="MobiDB-lite"/>
    </source>
</evidence>
<feature type="domain" description="Ubiquitin-like" evidence="2">
    <location>
        <begin position="1000"/>
        <end position="1078"/>
    </location>
</feature>
<feature type="region of interest" description="Disordered" evidence="1">
    <location>
        <begin position="167"/>
        <end position="196"/>
    </location>
</feature>
<feature type="region of interest" description="Disordered" evidence="1">
    <location>
        <begin position="670"/>
        <end position="693"/>
    </location>
</feature>
<dbReference type="PANTHER" id="PTHR13384">
    <property type="entry name" value="G PATCH DOMAIN-CONTAINING PROTEIN 1"/>
    <property type="match status" value="1"/>
</dbReference>
<feature type="compositionally biased region" description="Acidic residues" evidence="1">
    <location>
        <begin position="944"/>
        <end position="963"/>
    </location>
</feature>
<feature type="region of interest" description="Disordered" evidence="1">
    <location>
        <begin position="766"/>
        <end position="833"/>
    </location>
</feature>
<keyword evidence="5" id="KW-1185">Reference proteome</keyword>
<dbReference type="STRING" id="1810919.A0A3D8RR03"/>
<feature type="region of interest" description="Disordered" evidence="1">
    <location>
        <begin position="552"/>
        <end position="583"/>
    </location>
</feature>
<feature type="compositionally biased region" description="Low complexity" evidence="1">
    <location>
        <begin position="627"/>
        <end position="641"/>
    </location>
</feature>
<dbReference type="Gene3D" id="3.10.20.90">
    <property type="entry name" value="Phosphatidylinositol 3-kinase Catalytic Subunit, Chain A, domain 1"/>
    <property type="match status" value="1"/>
</dbReference>
<dbReference type="Pfam" id="PF16455">
    <property type="entry name" value="UBD"/>
    <property type="match status" value="1"/>
</dbReference>
<feature type="compositionally biased region" description="Basic and acidic residues" evidence="1">
    <location>
        <begin position="291"/>
        <end position="307"/>
    </location>
</feature>
<dbReference type="PROSITE" id="PS50174">
    <property type="entry name" value="G_PATCH"/>
    <property type="match status" value="1"/>
</dbReference>
<dbReference type="Proteomes" id="UP000256690">
    <property type="component" value="Unassembled WGS sequence"/>
</dbReference>
<feature type="compositionally biased region" description="Basic and acidic residues" evidence="1">
    <location>
        <begin position="222"/>
        <end position="232"/>
    </location>
</feature>
<dbReference type="PROSITE" id="PS50053">
    <property type="entry name" value="UBIQUITIN_2"/>
    <property type="match status" value="1"/>
</dbReference>
<dbReference type="InterPro" id="IPR000467">
    <property type="entry name" value="G_patch_dom"/>
</dbReference>
<dbReference type="InterPro" id="IPR029071">
    <property type="entry name" value="Ubiquitin-like_domsf"/>
</dbReference>
<feature type="compositionally biased region" description="Polar residues" evidence="1">
    <location>
        <begin position="643"/>
        <end position="652"/>
    </location>
</feature>
<feature type="region of interest" description="Disordered" evidence="1">
    <location>
        <begin position="21"/>
        <end position="40"/>
    </location>
</feature>
<feature type="region of interest" description="Disordered" evidence="1">
    <location>
        <begin position="722"/>
        <end position="752"/>
    </location>
</feature>
<dbReference type="InterPro" id="IPR000626">
    <property type="entry name" value="Ubiquitin-like_dom"/>
</dbReference>
<feature type="compositionally biased region" description="Acidic residues" evidence="1">
    <location>
        <begin position="725"/>
        <end position="736"/>
    </location>
</feature>
<dbReference type="Pfam" id="PF07713">
    <property type="entry name" value="DUF1604"/>
    <property type="match status" value="1"/>
</dbReference>
<name>A0A3D8RR03_9EURO</name>
<sequence length="1083" mass="118444">MASKRTRDAFEADFRAQQSPYAFYGTPLPPLDPDTRDDGSYVPVWKQEVTDDRGRKRLHGAFTGGFSAGYFNTVGSKEGWTPATFVSSRQNRAKEAPKQRAEDFMDEEDIREAEESRQLQTNDEFAGFGSTATDATRRGGLMDIFKTSGETIGVKLLKKMGWREGQGIGPKVRRRADLSDGKARPGDDTDKTYLFAPENPPMVAFVRKTDYKGLGFEGEARLGSRHEERDKSDEEGDSFFGRRLIGDKAKQSKPQKPRRGAFGVGVLNDTGSDDEDPYSLGPQISYNRTIGGDKTKKNKTKATDETRALGSSNPLLSSKPVFIPKKAIAAKGAAGFRKCHDGRLPLDGFLLADGISTLSLSSDKKYAPPEIPKDWKSKKVPSKQQAATNYISTADAARASTLDPVTRAALLGEDQLPSKSIFDWMTPEGREKIAKLTGKTNLPPALGEKAPKGYELSESQKQKDIWDLVPKLDKLIAVQALSRAASGWMPYSSEEAKRQRYRTFLEIRAGLRDSLPDRVPGSSTNEWVTELEEFARAAEVFRPVSGVMASRFTSASSGPKGASDEVKSDTNAPLLSKPSERPEDPAIAAAKIGMFGPMTRTTISFYPTRLLCKRFNVKPPSHVAVDPGEPSSGSSASAAPGNRFQSAGYQTDNRPRELVSKDVMEALMLAAGGGPGGPGGALAQAGQDPNSTAPAPVVIEVQADRNEALEGQRPGEEVFKAIFGSDDEDEDDDEDAGVVRRNRGQPNHGRNFLSFGCCFSVSRTSANAQTPTEEHRETSTTGASPPSSRQENPRRHGHGRLTHNPSSSSSRDQQRQERQPVPLPTHINAPIRPHTWQSKKRLWTAALLNRERKEFFETRVTGRPEIWDALSAALQFMRGGDFETAQSIIDAAGVTVPTGDLCQGVYDEQGVLYRLPRCIVSDPVNIVAGGADDAERSDVGGSESDADGSEDGEEVDVGFETDEHDGRKVGYVQEREGVESDDELIRRRDEKGKTSERDLIRIQARLSDRDGPDITIAIKKTQNVGFLARKLQQEAGIPKTQRIRIAYLGKILKENTSLIDQGWKQGNLLNAFVVSRRPSSSSS</sequence>
<feature type="compositionally biased region" description="Gly residues" evidence="1">
    <location>
        <begin position="671"/>
        <end position="680"/>
    </location>
</feature>
<feature type="compositionally biased region" description="Polar residues" evidence="1">
    <location>
        <begin position="779"/>
        <end position="790"/>
    </location>
</feature>
<evidence type="ECO:0000259" key="2">
    <source>
        <dbReference type="PROSITE" id="PS50053"/>
    </source>
</evidence>